<dbReference type="EMBL" id="VDES01000004">
    <property type="protein sequence ID" value="MBA1376105.1"/>
    <property type="molecule type" value="Genomic_DNA"/>
</dbReference>
<proteinExistence type="predicted"/>
<dbReference type="AlphaFoldDB" id="A0A7V8RGL6"/>
<dbReference type="Gene3D" id="3.40.50.880">
    <property type="match status" value="1"/>
</dbReference>
<reference evidence="2 3" key="1">
    <citation type="journal article" date="1994" name="Int. J. Syst. Bacteriol.">
        <title>Phylogenetic positions of novel aerobic, bacteriochlorophyll a-containing bacteria and description of Roseococcus thiosulfatophilus gen. nov., sp. nov., Erythromicrobium ramosum gen. nov., sp. nov., and Erythrobacter litoralis sp. nov.</title>
        <authorList>
            <person name="Yurkov V."/>
            <person name="Stackebrandt E."/>
            <person name="Holmes A."/>
            <person name="Fuerst J.A."/>
            <person name="Hugenholtz P."/>
            <person name="Golecki J."/>
            <person name="Gad'on N."/>
            <person name="Gorlenko V.M."/>
            <person name="Kompantseva E.I."/>
            <person name="Drews G."/>
        </authorList>
    </citation>
    <scope>NUCLEOTIDE SEQUENCE [LARGE SCALE GENOMIC DNA]</scope>
    <source>
        <strain evidence="2 3">KR-99</strain>
    </source>
</reference>
<accession>A0A7V8RGL6</accession>
<dbReference type="InterPro" id="IPR029062">
    <property type="entry name" value="Class_I_gatase-like"/>
</dbReference>
<organism evidence="2 3">
    <name type="scientific">Sphingomonas ursincola</name>
    <dbReference type="NCBI Taxonomy" id="56361"/>
    <lineage>
        <taxon>Bacteria</taxon>
        <taxon>Pseudomonadati</taxon>
        <taxon>Pseudomonadota</taxon>
        <taxon>Alphaproteobacteria</taxon>
        <taxon>Sphingomonadales</taxon>
        <taxon>Sphingomonadaceae</taxon>
        <taxon>Sphingomonas</taxon>
    </lineage>
</organism>
<feature type="domain" description="ThuA-like" evidence="1">
    <location>
        <begin position="41"/>
        <end position="254"/>
    </location>
</feature>
<dbReference type="InterPro" id="IPR029010">
    <property type="entry name" value="ThuA-like"/>
</dbReference>
<dbReference type="Pfam" id="PF06283">
    <property type="entry name" value="ThuA"/>
    <property type="match status" value="1"/>
</dbReference>
<comment type="caution">
    <text evidence="2">The sequence shown here is derived from an EMBL/GenBank/DDBJ whole genome shotgun (WGS) entry which is preliminary data.</text>
</comment>
<sequence length="255" mass="27795">MSVRHLLVLSGGHPYEAEPFAALLASLHGWQVEHLVHPEAEALVADGAAEQADALLFYDMPGFTFADGTVATRPPSAGFVAAIKAHFARGRGAVALHHALAGWADWPEWAEMLGGKFLYRRETLRGRECLDSGYRHDVDYDAVVLADHPVTRGLPARFAMCDELYLAEIFAEDVTPLIAADHEFAAHNFHSAAHAVAGRMFDNSDWPHAPGHNLVAWAKPVAAGQLVYLQFGDGRDAYGNPHVRQLLANALDYVT</sequence>
<evidence type="ECO:0000313" key="3">
    <source>
        <dbReference type="Proteomes" id="UP000589292"/>
    </source>
</evidence>
<keyword evidence="3" id="KW-1185">Reference proteome</keyword>
<evidence type="ECO:0000259" key="1">
    <source>
        <dbReference type="Pfam" id="PF06283"/>
    </source>
</evidence>
<gene>
    <name evidence="2" type="ORF">FG486_17315</name>
</gene>
<dbReference type="Proteomes" id="UP000589292">
    <property type="component" value="Unassembled WGS sequence"/>
</dbReference>
<dbReference type="SUPFAM" id="SSF52317">
    <property type="entry name" value="Class I glutamine amidotransferase-like"/>
    <property type="match status" value="1"/>
</dbReference>
<evidence type="ECO:0000313" key="2">
    <source>
        <dbReference type="EMBL" id="MBA1376105.1"/>
    </source>
</evidence>
<name>A0A7V8RGL6_9SPHN</name>
<protein>
    <submittedName>
        <fullName evidence="2">ThuA domain-containing protein</fullName>
    </submittedName>
</protein>